<feature type="signal peptide" evidence="2">
    <location>
        <begin position="1"/>
        <end position="31"/>
    </location>
</feature>
<gene>
    <name evidence="3" type="ORF">JS756_30095</name>
</gene>
<dbReference type="Proteomes" id="UP000788262">
    <property type="component" value="Unassembled WGS sequence"/>
</dbReference>
<proteinExistence type="predicted"/>
<keyword evidence="4" id="KW-1185">Reference proteome</keyword>
<comment type="caution">
    <text evidence="3">The sequence shown here is derived from an EMBL/GenBank/DDBJ whole genome shotgun (WGS) entry which is preliminary data.</text>
</comment>
<evidence type="ECO:0000313" key="3">
    <source>
        <dbReference type="EMBL" id="MBN0048289.1"/>
    </source>
</evidence>
<evidence type="ECO:0000256" key="1">
    <source>
        <dbReference type="SAM" id="MobiDB-lite"/>
    </source>
</evidence>
<dbReference type="PROSITE" id="PS51257">
    <property type="entry name" value="PROKAR_LIPOPROTEIN"/>
    <property type="match status" value="1"/>
</dbReference>
<feature type="region of interest" description="Disordered" evidence="1">
    <location>
        <begin position="136"/>
        <end position="155"/>
    </location>
</feature>
<keyword evidence="2" id="KW-0732">Signal</keyword>
<protein>
    <recommendedName>
        <fullName evidence="5">Lipoprotein</fullName>
    </recommendedName>
</protein>
<reference evidence="3 4" key="1">
    <citation type="submission" date="2021-02" db="EMBL/GenBank/DDBJ databases">
        <title>Whole genome sequencing of Streptomyces actuosus VRA1.</title>
        <authorList>
            <person name="Sen G."/>
            <person name="Sen A."/>
        </authorList>
    </citation>
    <scope>NUCLEOTIDE SEQUENCE [LARGE SCALE GENOMIC DNA]</scope>
    <source>
        <strain evidence="3 4">VRA1</strain>
    </source>
</reference>
<evidence type="ECO:0000313" key="4">
    <source>
        <dbReference type="Proteomes" id="UP000788262"/>
    </source>
</evidence>
<name>A0ABS2VZ21_STRAS</name>
<accession>A0ABS2VZ21</accession>
<organism evidence="3 4">
    <name type="scientific">Streptomyces actuosus</name>
    <dbReference type="NCBI Taxonomy" id="1885"/>
    <lineage>
        <taxon>Bacteria</taxon>
        <taxon>Bacillati</taxon>
        <taxon>Actinomycetota</taxon>
        <taxon>Actinomycetes</taxon>
        <taxon>Kitasatosporales</taxon>
        <taxon>Streptomycetaceae</taxon>
        <taxon>Streptomyces</taxon>
    </lineage>
</organism>
<evidence type="ECO:0008006" key="5">
    <source>
        <dbReference type="Google" id="ProtNLM"/>
    </source>
</evidence>
<feature type="chain" id="PRO_5045048516" description="Lipoprotein" evidence="2">
    <location>
        <begin position="32"/>
        <end position="179"/>
    </location>
</feature>
<dbReference type="RefSeq" id="WP_205386414.1">
    <property type="nucleotide sequence ID" value="NZ_JAFFZS010000036.1"/>
</dbReference>
<evidence type="ECO:0000256" key="2">
    <source>
        <dbReference type="SAM" id="SignalP"/>
    </source>
</evidence>
<sequence>MAAFRRIRRRRVARAAAAAGFAVVALGGAAACDPGAVSAATVAYTTDRTATAELERQHTGVRWLNCSAGYGSHGATPSAGTATVATVDCEGRTDDGRDITVTGKVTRAVSGSCVRGDLVAKVGGKQVFHVGGLGTCDTTPSPVGPPPGGGQPGRPTVTVTVTRTVWCQQDPQCRPVEGK</sequence>
<dbReference type="EMBL" id="JAFFZS010000036">
    <property type="protein sequence ID" value="MBN0048289.1"/>
    <property type="molecule type" value="Genomic_DNA"/>
</dbReference>